<sequence>MSFNNMLDKLVPPSAMGEPETYTRARSLVGMSGILAVAALIFTFRYIQLGVPLAAIGMAIATIVAILIPIMHRVTGRTTLFRDVAIFTINAVLIWTSYIDTGFMASTPFWLTGIPIIAIFLGGLRVGMTWTGVIVAQIVLFALLESTGAIQPLELIPEEALWGLRVSSLIGLTLLLFGLSVLFERAKNPALAKWRVPARKPNKPVSDCRIFCAK</sequence>
<evidence type="ECO:0000313" key="2">
    <source>
        <dbReference type="EMBL" id="RFA38949.1"/>
    </source>
</evidence>
<feature type="transmembrane region" description="Helical" evidence="1">
    <location>
        <begin position="28"/>
        <end position="47"/>
    </location>
</feature>
<feature type="transmembrane region" description="Helical" evidence="1">
    <location>
        <begin position="53"/>
        <end position="71"/>
    </location>
</feature>
<feature type="transmembrane region" description="Helical" evidence="1">
    <location>
        <begin position="162"/>
        <end position="183"/>
    </location>
</feature>
<evidence type="ECO:0000256" key="1">
    <source>
        <dbReference type="SAM" id="Phobius"/>
    </source>
</evidence>
<keyword evidence="1" id="KW-1133">Transmembrane helix</keyword>
<protein>
    <submittedName>
        <fullName evidence="2">Uncharacterized protein</fullName>
    </submittedName>
</protein>
<comment type="caution">
    <text evidence="2">The sequence shown here is derived from an EMBL/GenBank/DDBJ whole genome shotgun (WGS) entry which is preliminary data.</text>
</comment>
<keyword evidence="1" id="KW-0472">Membrane</keyword>
<dbReference type="AlphaFoldDB" id="A0A3E0X299"/>
<reference evidence="3" key="1">
    <citation type="submission" date="2017-05" db="EMBL/GenBank/DDBJ databases">
        <authorList>
            <person name="Sharma S."/>
            <person name="Sidhu C."/>
            <person name="Pinnaka A.K."/>
        </authorList>
    </citation>
    <scope>NUCLEOTIDE SEQUENCE [LARGE SCALE GENOMIC DNA]</scope>
    <source>
        <strain evidence="3">AK93</strain>
    </source>
</reference>
<feature type="transmembrane region" description="Helical" evidence="1">
    <location>
        <begin position="105"/>
        <end position="124"/>
    </location>
</feature>
<feature type="transmembrane region" description="Helical" evidence="1">
    <location>
        <begin position="131"/>
        <end position="150"/>
    </location>
</feature>
<gene>
    <name evidence="2" type="ORF">CAL65_03355</name>
</gene>
<organism evidence="2 3">
    <name type="scientific">Alkalilimnicola ehrlichii</name>
    <dbReference type="NCBI Taxonomy" id="351052"/>
    <lineage>
        <taxon>Bacteria</taxon>
        <taxon>Pseudomonadati</taxon>
        <taxon>Pseudomonadota</taxon>
        <taxon>Gammaproteobacteria</taxon>
        <taxon>Chromatiales</taxon>
        <taxon>Ectothiorhodospiraceae</taxon>
        <taxon>Alkalilimnicola</taxon>
    </lineage>
</organism>
<dbReference type="RefSeq" id="WP_116300967.1">
    <property type="nucleotide sequence ID" value="NZ_NFZV01000002.1"/>
</dbReference>
<evidence type="ECO:0000313" key="3">
    <source>
        <dbReference type="Proteomes" id="UP000256763"/>
    </source>
</evidence>
<keyword evidence="1" id="KW-0812">Transmembrane</keyword>
<dbReference type="EMBL" id="NFZW01000002">
    <property type="protein sequence ID" value="RFA38949.1"/>
    <property type="molecule type" value="Genomic_DNA"/>
</dbReference>
<accession>A0A3E0X299</accession>
<dbReference type="Proteomes" id="UP000256763">
    <property type="component" value="Unassembled WGS sequence"/>
</dbReference>
<name>A0A3E0X299_9GAMM</name>
<proteinExistence type="predicted"/>
<keyword evidence="3" id="KW-1185">Reference proteome</keyword>